<feature type="transmembrane region" description="Helical" evidence="7">
    <location>
        <begin position="430"/>
        <end position="449"/>
    </location>
</feature>
<evidence type="ECO:0000313" key="12">
    <source>
        <dbReference type="EMBL" id="MBB3938644.1"/>
    </source>
</evidence>
<dbReference type="InterPro" id="IPR023408">
    <property type="entry name" value="MscS_beta-dom_sf"/>
</dbReference>
<feature type="domain" description="Mechanosensitive ion channel MscS C-terminal" evidence="11">
    <location>
        <begin position="699"/>
        <end position="780"/>
    </location>
</feature>
<dbReference type="InterPro" id="IPR011066">
    <property type="entry name" value="MscS_channel_C_sf"/>
</dbReference>
<dbReference type="PANTHER" id="PTHR30347:SF9">
    <property type="entry name" value="MINICONDUCTANCE MECHANOSENSITIVE CHANNEL MSCM"/>
    <property type="match status" value="1"/>
</dbReference>
<keyword evidence="4 7" id="KW-0812">Transmembrane</keyword>
<keyword evidence="8" id="KW-0732">Signal</keyword>
<reference evidence="12 13" key="1">
    <citation type="submission" date="2020-08" db="EMBL/GenBank/DDBJ databases">
        <title>Genomic Encyclopedia of Type Strains, Phase IV (KMG-IV): sequencing the most valuable type-strain genomes for metagenomic binning, comparative biology and taxonomic classification.</title>
        <authorList>
            <person name="Goeker M."/>
        </authorList>
    </citation>
    <scope>NUCLEOTIDE SEQUENCE [LARGE SCALE GENOMIC DNA]</scope>
    <source>
        <strain evidence="12 13">DSM 27568</strain>
    </source>
</reference>
<dbReference type="InterPro" id="IPR052702">
    <property type="entry name" value="MscS-like_channel"/>
</dbReference>
<feature type="transmembrane region" description="Helical" evidence="7">
    <location>
        <begin position="252"/>
        <end position="271"/>
    </location>
</feature>
<evidence type="ECO:0000256" key="3">
    <source>
        <dbReference type="ARBA" id="ARBA00022475"/>
    </source>
</evidence>
<dbReference type="Pfam" id="PF00924">
    <property type="entry name" value="MS_channel_2nd"/>
    <property type="match status" value="1"/>
</dbReference>
<dbReference type="SUPFAM" id="SSF82689">
    <property type="entry name" value="Mechanosensitive channel protein MscS (YggB), C-terminal domain"/>
    <property type="match status" value="1"/>
</dbReference>
<dbReference type="GO" id="GO:0005886">
    <property type="term" value="C:plasma membrane"/>
    <property type="evidence" value="ECO:0007669"/>
    <property type="project" value="UniProtKB-SubCell"/>
</dbReference>
<evidence type="ECO:0000259" key="11">
    <source>
        <dbReference type="Pfam" id="PF21082"/>
    </source>
</evidence>
<dbReference type="Gene3D" id="1.10.287.1260">
    <property type="match status" value="1"/>
</dbReference>
<comment type="subcellular location">
    <subcellularLocation>
        <location evidence="1">Cell membrane</location>
        <topology evidence="1">Multi-pass membrane protein</topology>
    </subcellularLocation>
</comment>
<dbReference type="SUPFAM" id="SSF82861">
    <property type="entry name" value="Mechanosensitive channel protein MscS (YggB), transmembrane region"/>
    <property type="match status" value="1"/>
</dbReference>
<feature type="domain" description="DUF3772" evidence="10">
    <location>
        <begin position="132"/>
        <end position="194"/>
    </location>
</feature>
<dbReference type="Proteomes" id="UP000561459">
    <property type="component" value="Unassembled WGS sequence"/>
</dbReference>
<feature type="transmembrane region" description="Helical" evidence="7">
    <location>
        <begin position="581"/>
        <end position="599"/>
    </location>
</feature>
<dbReference type="InterPro" id="IPR006685">
    <property type="entry name" value="MscS_channel_2nd"/>
</dbReference>
<dbReference type="InterPro" id="IPR049278">
    <property type="entry name" value="MS_channel_C"/>
</dbReference>
<comment type="caution">
    <text evidence="12">The sequence shown here is derived from an EMBL/GenBank/DDBJ whole genome shotgun (WGS) entry which is preliminary data.</text>
</comment>
<dbReference type="InterPro" id="IPR011014">
    <property type="entry name" value="MscS_channel_TM-2"/>
</dbReference>
<dbReference type="EMBL" id="JACIDY010000001">
    <property type="protein sequence ID" value="MBB3938644.1"/>
    <property type="molecule type" value="Genomic_DNA"/>
</dbReference>
<keyword evidence="13" id="KW-1185">Reference proteome</keyword>
<evidence type="ECO:0000256" key="1">
    <source>
        <dbReference type="ARBA" id="ARBA00004651"/>
    </source>
</evidence>
<evidence type="ECO:0000259" key="10">
    <source>
        <dbReference type="Pfam" id="PF12607"/>
    </source>
</evidence>
<feature type="transmembrane region" description="Helical" evidence="7">
    <location>
        <begin position="207"/>
        <end position="225"/>
    </location>
</feature>
<evidence type="ECO:0000256" key="4">
    <source>
        <dbReference type="ARBA" id="ARBA00022692"/>
    </source>
</evidence>
<feature type="transmembrane region" description="Helical" evidence="7">
    <location>
        <begin position="484"/>
        <end position="505"/>
    </location>
</feature>
<dbReference type="Pfam" id="PF12607">
    <property type="entry name" value="DUF3772"/>
    <property type="match status" value="1"/>
</dbReference>
<dbReference type="GO" id="GO:0008381">
    <property type="term" value="F:mechanosensitive monoatomic ion channel activity"/>
    <property type="evidence" value="ECO:0007669"/>
    <property type="project" value="UniProtKB-ARBA"/>
</dbReference>
<dbReference type="PANTHER" id="PTHR30347">
    <property type="entry name" value="POTASSIUM CHANNEL RELATED"/>
    <property type="match status" value="1"/>
</dbReference>
<dbReference type="Pfam" id="PF21082">
    <property type="entry name" value="MS_channel_3rd"/>
    <property type="match status" value="1"/>
</dbReference>
<accession>A0A7W6BVB4</accession>
<keyword evidence="3" id="KW-1003">Cell membrane</keyword>
<evidence type="ECO:0000256" key="2">
    <source>
        <dbReference type="ARBA" id="ARBA00008017"/>
    </source>
</evidence>
<evidence type="ECO:0000256" key="7">
    <source>
        <dbReference type="SAM" id="Phobius"/>
    </source>
</evidence>
<dbReference type="InterPro" id="IPR022249">
    <property type="entry name" value="DUF3772"/>
</dbReference>
<dbReference type="AlphaFoldDB" id="A0A7W6BVB4"/>
<evidence type="ECO:0000256" key="6">
    <source>
        <dbReference type="ARBA" id="ARBA00023136"/>
    </source>
</evidence>
<dbReference type="RefSeq" id="WP_246388179.1">
    <property type="nucleotide sequence ID" value="NZ_JACIDY010000001.1"/>
</dbReference>
<sequence length="816" mass="87372">MDRLFRPVLALIATMALIVALMLGLPASAIAQAGPPAEVSAQISQAEADLRSADRALDNGASRSERDTLRAKVTAAQQAARAAATSLQPQLDQMDARISGLGPVAKGTTEAPDIQRERKRLEQSRAAIDSAIKRGRLIDVEAQQLIDEIQRNRAEELNEELSTRLHSPLTPDFWSAVLGALPRDLRRVDTFLRDGGEQIALTWRRGVPWQALLGLTLGLVLAFPARLKLRQIGQRYLIGTAPGHRIRRSGFALWRLLVGTIMPLLGALALAQGVRWSNLLPARWEELIDGFVVASGLSAFTVSVFGALLMRQQPTWRVAPIADETAQRLRGLIWPLAIIAFASILLDSFNRAIGASAAAQLAAEVVEALLHVIWIGVFLLLLGRLRAQRAERGEATAGGTGLGAFMLVAWALVLVALLGLAVGYISLSLFVVRLIIWVVLLSAATYLLMSGADDVATTVFSRNSRLGLTLVRSVGLRPSLVDQFGVLLSGALRLTLALLTLGLLMTPFGGGEGLTSLFGRLGALSQGVELGGIAISPGAIIRSMVVLALGLAIVRAFMGWLDGRYLPATDLDGSGRNSVSLVARYVGVALAIIWALASLGIGVERIALLLSALSVGIGFGLQAITQNFVSGLILLAERPIKIGDLIRVGTDEGDVKRISVRSTEITLADHSTLIVPNSELITKSVLNKTLASPLGRLQIQFSVPIEVDADRVIAIMNRLFEEEAAVLDDPAPRAFIDAITDGRILFNCFAHVPSPRDAYGARSNILRKLLGRLREDGIDIGTVAQRLELAPGDYARFSAPNAELDCPAEAKSPDAR</sequence>
<feature type="signal peptide" evidence="8">
    <location>
        <begin position="1"/>
        <end position="31"/>
    </location>
</feature>
<dbReference type="InterPro" id="IPR010920">
    <property type="entry name" value="LSM_dom_sf"/>
</dbReference>
<organism evidence="12 13">
    <name type="scientific">Novosphingobium fluoreni</name>
    <dbReference type="NCBI Taxonomy" id="1391222"/>
    <lineage>
        <taxon>Bacteria</taxon>
        <taxon>Pseudomonadati</taxon>
        <taxon>Pseudomonadota</taxon>
        <taxon>Alphaproteobacteria</taxon>
        <taxon>Sphingomonadales</taxon>
        <taxon>Sphingomonadaceae</taxon>
        <taxon>Novosphingobium</taxon>
    </lineage>
</organism>
<name>A0A7W6BVB4_9SPHN</name>
<evidence type="ECO:0000313" key="13">
    <source>
        <dbReference type="Proteomes" id="UP000561459"/>
    </source>
</evidence>
<feature type="transmembrane region" description="Helical" evidence="7">
    <location>
        <begin position="402"/>
        <end position="424"/>
    </location>
</feature>
<dbReference type="Gene3D" id="3.30.70.100">
    <property type="match status" value="1"/>
</dbReference>
<feature type="transmembrane region" description="Helical" evidence="7">
    <location>
        <begin position="291"/>
        <end position="310"/>
    </location>
</feature>
<keyword evidence="5 7" id="KW-1133">Transmembrane helix</keyword>
<feature type="transmembrane region" description="Helical" evidence="7">
    <location>
        <begin position="361"/>
        <end position="382"/>
    </location>
</feature>
<evidence type="ECO:0000259" key="9">
    <source>
        <dbReference type="Pfam" id="PF00924"/>
    </source>
</evidence>
<dbReference type="SUPFAM" id="SSF50182">
    <property type="entry name" value="Sm-like ribonucleoproteins"/>
    <property type="match status" value="1"/>
</dbReference>
<feature type="chain" id="PRO_5030510302" evidence="8">
    <location>
        <begin position="32"/>
        <end position="816"/>
    </location>
</feature>
<evidence type="ECO:0000256" key="8">
    <source>
        <dbReference type="SAM" id="SignalP"/>
    </source>
</evidence>
<proteinExistence type="inferred from homology"/>
<gene>
    <name evidence="12" type="ORF">GGR39_000273</name>
</gene>
<keyword evidence="6 7" id="KW-0472">Membrane</keyword>
<protein>
    <submittedName>
        <fullName evidence="12">Small-conductance mechanosensitive channel</fullName>
    </submittedName>
</protein>
<feature type="transmembrane region" description="Helical" evidence="7">
    <location>
        <begin position="543"/>
        <end position="561"/>
    </location>
</feature>
<dbReference type="Gene3D" id="2.30.30.60">
    <property type="match status" value="1"/>
</dbReference>
<feature type="domain" description="Mechanosensitive ion channel MscS" evidence="9">
    <location>
        <begin position="624"/>
        <end position="687"/>
    </location>
</feature>
<evidence type="ECO:0000256" key="5">
    <source>
        <dbReference type="ARBA" id="ARBA00022989"/>
    </source>
</evidence>
<feature type="transmembrane region" description="Helical" evidence="7">
    <location>
        <begin position="331"/>
        <end position="349"/>
    </location>
</feature>
<comment type="similarity">
    <text evidence="2">Belongs to the MscS (TC 1.A.23) family.</text>
</comment>